<name>A0A1G7X3B9_9ACTN</name>
<feature type="binding site" evidence="5">
    <location>
        <position position="43"/>
    </location>
    <ligand>
        <name>ATP</name>
        <dbReference type="ChEBI" id="CHEBI:30616"/>
    </ligand>
</feature>
<evidence type="ECO:0000256" key="4">
    <source>
        <dbReference type="ARBA" id="ARBA00022840"/>
    </source>
</evidence>
<keyword evidence="1" id="KW-0808">Transferase</keyword>
<dbReference type="InterPro" id="IPR000719">
    <property type="entry name" value="Prot_kinase_dom"/>
</dbReference>
<dbReference type="EMBL" id="FNAX01000029">
    <property type="protein sequence ID" value="SDG78684.1"/>
    <property type="molecule type" value="Genomic_DNA"/>
</dbReference>
<evidence type="ECO:0000313" key="9">
    <source>
        <dbReference type="Proteomes" id="UP000198614"/>
    </source>
</evidence>
<dbReference type="InterPro" id="IPR017441">
    <property type="entry name" value="Protein_kinase_ATP_BS"/>
</dbReference>
<feature type="domain" description="Protein kinase" evidence="7">
    <location>
        <begin position="15"/>
        <end position="275"/>
    </location>
</feature>
<organism evidence="8 9">
    <name type="scientific">Streptomyces griseoaurantiacus</name>
    <dbReference type="NCBI Taxonomy" id="68213"/>
    <lineage>
        <taxon>Bacteria</taxon>
        <taxon>Bacillati</taxon>
        <taxon>Actinomycetota</taxon>
        <taxon>Actinomycetes</taxon>
        <taxon>Kitasatosporales</taxon>
        <taxon>Streptomycetaceae</taxon>
        <taxon>Streptomyces</taxon>
        <taxon>Streptomyces aurantiacus group</taxon>
    </lineage>
</organism>
<dbReference type="CDD" id="cd14014">
    <property type="entry name" value="STKc_PknB_like"/>
    <property type="match status" value="1"/>
</dbReference>
<dbReference type="PROSITE" id="PS00108">
    <property type="entry name" value="PROTEIN_KINASE_ST"/>
    <property type="match status" value="1"/>
</dbReference>
<feature type="region of interest" description="Disordered" evidence="6">
    <location>
        <begin position="370"/>
        <end position="424"/>
    </location>
</feature>
<evidence type="ECO:0000256" key="6">
    <source>
        <dbReference type="SAM" id="MobiDB-lite"/>
    </source>
</evidence>
<dbReference type="InterPro" id="IPR008271">
    <property type="entry name" value="Ser/Thr_kinase_AS"/>
</dbReference>
<feature type="compositionally biased region" description="Basic and acidic residues" evidence="6">
    <location>
        <begin position="370"/>
        <end position="382"/>
    </location>
</feature>
<evidence type="ECO:0000256" key="3">
    <source>
        <dbReference type="ARBA" id="ARBA00022777"/>
    </source>
</evidence>
<evidence type="ECO:0000256" key="2">
    <source>
        <dbReference type="ARBA" id="ARBA00022741"/>
    </source>
</evidence>
<dbReference type="PROSITE" id="PS50011">
    <property type="entry name" value="PROTEIN_KINASE_DOM"/>
    <property type="match status" value="1"/>
</dbReference>
<dbReference type="SMART" id="SM00220">
    <property type="entry name" value="S_TKc"/>
    <property type="match status" value="1"/>
</dbReference>
<protein>
    <submittedName>
        <fullName evidence="8">Serine/threonine protein kinase</fullName>
    </submittedName>
</protein>
<keyword evidence="8" id="KW-0723">Serine/threonine-protein kinase</keyword>
<evidence type="ECO:0000313" key="8">
    <source>
        <dbReference type="EMBL" id="SDG78684.1"/>
    </source>
</evidence>
<keyword evidence="4 5" id="KW-0067">ATP-binding</keyword>
<keyword evidence="2 5" id="KW-0547">Nucleotide-binding</keyword>
<dbReference type="Gene3D" id="3.30.200.20">
    <property type="entry name" value="Phosphorylase Kinase, domain 1"/>
    <property type="match status" value="1"/>
</dbReference>
<dbReference type="OrthoDB" id="9762169at2"/>
<dbReference type="AlphaFoldDB" id="A0A1G7X3B9"/>
<keyword evidence="3 8" id="KW-0418">Kinase</keyword>
<dbReference type="Pfam" id="PF00069">
    <property type="entry name" value="Pkinase"/>
    <property type="match status" value="1"/>
</dbReference>
<reference evidence="8 9" key="1">
    <citation type="submission" date="2016-10" db="EMBL/GenBank/DDBJ databases">
        <authorList>
            <person name="de Groot N.N."/>
        </authorList>
    </citation>
    <scope>NUCLEOTIDE SEQUENCE [LARGE SCALE GENOMIC DNA]</scope>
    <source>
        <strain evidence="8 9">CGMCC 4.1859</strain>
    </source>
</reference>
<dbReference type="Proteomes" id="UP000198614">
    <property type="component" value="Unassembled WGS sequence"/>
</dbReference>
<feature type="compositionally biased region" description="Low complexity" evidence="6">
    <location>
        <begin position="397"/>
        <end position="418"/>
    </location>
</feature>
<dbReference type="PANTHER" id="PTHR43289">
    <property type="entry name" value="MITOGEN-ACTIVATED PROTEIN KINASE KINASE KINASE 20-RELATED"/>
    <property type="match status" value="1"/>
</dbReference>
<dbReference type="InterPro" id="IPR011009">
    <property type="entry name" value="Kinase-like_dom_sf"/>
</dbReference>
<dbReference type="PANTHER" id="PTHR43289:SF34">
    <property type="entry name" value="SERINE_THREONINE-PROTEIN KINASE YBDM-RELATED"/>
    <property type="match status" value="1"/>
</dbReference>
<dbReference type="SUPFAM" id="SSF56112">
    <property type="entry name" value="Protein kinase-like (PK-like)"/>
    <property type="match status" value="1"/>
</dbReference>
<dbReference type="PROSITE" id="PS00107">
    <property type="entry name" value="PROTEIN_KINASE_ATP"/>
    <property type="match status" value="1"/>
</dbReference>
<dbReference type="Gene3D" id="1.10.510.10">
    <property type="entry name" value="Transferase(Phosphotransferase) domain 1"/>
    <property type="match status" value="1"/>
</dbReference>
<dbReference type="GO" id="GO:0005524">
    <property type="term" value="F:ATP binding"/>
    <property type="evidence" value="ECO:0007669"/>
    <property type="project" value="UniProtKB-UniRule"/>
</dbReference>
<sequence>MEALKTQDPAHIGEYLLVARLGAGGMGQVYLGRSPGGRFVAIKVIRDEITDHPEALARFRREVATVGAVRSAYTASLIDASLDAPPYYLATEYVTGPTLAGAVAARGPFPAATCRSVCAALAEGLAAVHRHGVTHRDLKPQNVILAAQGPQLIDFGIARGVGQTALTEAGYAPGTPGFTSPEVLLRNEVGPAADVFALGATLAYAATGRPPFGQGDPTGVSYRAVHEPIDVEGVEPELAELIGACVAKDPAQRPGLTEVIARCGVRSAIVEDAFYGELAGLAQAVPQAPAGGEPPAGVVPPGPHELPTAGAGGHGGPAYAPTYVPTAASFPAPPVAPPGRRRLAPWAAAVALALVVGAGTVTAYLLLPHGKDGGGHENEVGARPRASGARTSPSGQASPAPGATKASASAKASGATGSQGVPTYIDTSLDLDRTLWDSEKGICNLPPEERATSGFMMSFVDPDHPDETSSDAVLHHKIEIGVRDKWGAEADTPYYVTVTVKPPHDIDPDTGRPTGLGQVNAAIGYAARPVDLHAGAGDDWTTFTYPDDFQSWQGAERTSGAIPLTNDPGDWTVQFHHVASPKEYPSIMCTGFRAK</sequence>
<accession>A0A1G7X3B9</accession>
<feature type="region of interest" description="Disordered" evidence="6">
    <location>
        <begin position="289"/>
        <end position="314"/>
    </location>
</feature>
<dbReference type="GO" id="GO:0004674">
    <property type="term" value="F:protein serine/threonine kinase activity"/>
    <property type="evidence" value="ECO:0007669"/>
    <property type="project" value="UniProtKB-KW"/>
</dbReference>
<proteinExistence type="predicted"/>
<gene>
    <name evidence="8" type="ORF">SAMN05216260_12969</name>
</gene>
<evidence type="ECO:0000259" key="7">
    <source>
        <dbReference type="PROSITE" id="PS50011"/>
    </source>
</evidence>
<evidence type="ECO:0000256" key="1">
    <source>
        <dbReference type="ARBA" id="ARBA00022679"/>
    </source>
</evidence>
<evidence type="ECO:0000256" key="5">
    <source>
        <dbReference type="PROSITE-ProRule" id="PRU10141"/>
    </source>
</evidence>